<dbReference type="VEuPathDB" id="TrichDB:TVAGG3_0241260"/>
<keyword evidence="2" id="KW-1185">Reference proteome</keyword>
<dbReference type="KEGG" id="tva:4760455"/>
<reference evidence="1" key="1">
    <citation type="submission" date="2006-10" db="EMBL/GenBank/DDBJ databases">
        <authorList>
            <person name="Amadeo P."/>
            <person name="Zhao Q."/>
            <person name="Wortman J."/>
            <person name="Fraser-Liggett C."/>
            <person name="Carlton J."/>
        </authorList>
    </citation>
    <scope>NUCLEOTIDE SEQUENCE</scope>
    <source>
        <strain evidence="1">G3</strain>
    </source>
</reference>
<dbReference type="Proteomes" id="UP000001542">
    <property type="component" value="Unassembled WGS sequence"/>
</dbReference>
<organism evidence="1 2">
    <name type="scientific">Trichomonas vaginalis (strain ATCC PRA-98 / G3)</name>
    <dbReference type="NCBI Taxonomy" id="412133"/>
    <lineage>
        <taxon>Eukaryota</taxon>
        <taxon>Metamonada</taxon>
        <taxon>Parabasalia</taxon>
        <taxon>Trichomonadida</taxon>
        <taxon>Trichomonadidae</taxon>
        <taxon>Trichomonas</taxon>
    </lineage>
</organism>
<dbReference type="RefSeq" id="XP_001314838.1">
    <property type="nucleotide sequence ID" value="XM_001314803.1"/>
</dbReference>
<accession>A2EXJ8</accession>
<gene>
    <name evidence="1" type="ORF">TVAG_260750</name>
</gene>
<evidence type="ECO:0000313" key="2">
    <source>
        <dbReference type="Proteomes" id="UP000001542"/>
    </source>
</evidence>
<dbReference type="InParanoid" id="A2EXJ8"/>
<protein>
    <submittedName>
        <fullName evidence="1">Uncharacterized protein</fullName>
    </submittedName>
</protein>
<name>A2EXJ8_TRIV3</name>
<dbReference type="VEuPathDB" id="TrichDB:TVAG_260750"/>
<proteinExistence type="predicted"/>
<dbReference type="EMBL" id="DS113530">
    <property type="protein sequence ID" value="EAY02615.1"/>
    <property type="molecule type" value="Genomic_DNA"/>
</dbReference>
<reference evidence="1" key="2">
    <citation type="journal article" date="2007" name="Science">
        <title>Draft genome sequence of the sexually transmitted pathogen Trichomonas vaginalis.</title>
        <authorList>
            <person name="Carlton J.M."/>
            <person name="Hirt R.P."/>
            <person name="Silva J.C."/>
            <person name="Delcher A.L."/>
            <person name="Schatz M."/>
            <person name="Zhao Q."/>
            <person name="Wortman J.R."/>
            <person name="Bidwell S.L."/>
            <person name="Alsmark U.C.M."/>
            <person name="Besteiro S."/>
            <person name="Sicheritz-Ponten T."/>
            <person name="Noel C.J."/>
            <person name="Dacks J.B."/>
            <person name="Foster P.G."/>
            <person name="Simillion C."/>
            <person name="Van de Peer Y."/>
            <person name="Miranda-Saavedra D."/>
            <person name="Barton G.J."/>
            <person name="Westrop G.D."/>
            <person name="Mueller S."/>
            <person name="Dessi D."/>
            <person name="Fiori P.L."/>
            <person name="Ren Q."/>
            <person name="Paulsen I."/>
            <person name="Zhang H."/>
            <person name="Bastida-Corcuera F.D."/>
            <person name="Simoes-Barbosa A."/>
            <person name="Brown M.T."/>
            <person name="Hayes R.D."/>
            <person name="Mukherjee M."/>
            <person name="Okumura C.Y."/>
            <person name="Schneider R."/>
            <person name="Smith A.J."/>
            <person name="Vanacova S."/>
            <person name="Villalvazo M."/>
            <person name="Haas B.J."/>
            <person name="Pertea M."/>
            <person name="Feldblyum T.V."/>
            <person name="Utterback T.R."/>
            <person name="Shu C.L."/>
            <person name="Osoegawa K."/>
            <person name="de Jong P.J."/>
            <person name="Hrdy I."/>
            <person name="Horvathova L."/>
            <person name="Zubacova Z."/>
            <person name="Dolezal P."/>
            <person name="Malik S.B."/>
            <person name="Logsdon J.M. Jr."/>
            <person name="Henze K."/>
            <person name="Gupta A."/>
            <person name="Wang C.C."/>
            <person name="Dunne R.L."/>
            <person name="Upcroft J.A."/>
            <person name="Upcroft P."/>
            <person name="White O."/>
            <person name="Salzberg S.L."/>
            <person name="Tang P."/>
            <person name="Chiu C.-H."/>
            <person name="Lee Y.-S."/>
            <person name="Embley T.M."/>
            <person name="Coombs G.H."/>
            <person name="Mottram J.C."/>
            <person name="Tachezy J."/>
            <person name="Fraser-Liggett C.M."/>
            <person name="Johnson P.J."/>
        </authorList>
    </citation>
    <scope>NUCLEOTIDE SEQUENCE [LARGE SCALE GENOMIC DNA]</scope>
    <source>
        <strain evidence="1">G3</strain>
    </source>
</reference>
<sequence>MFFFLSQARAALNEKPYNQTKHATGKKEIPTANGYLNFSFWKYSDFRDFNDSFRCATDPDGWCYVLSYFDIPWAKRSIALSSRYFQLFASNRLSNSLLNSLYNGGCVNNSFPKSSASQVSTVTDDQIKFSRCKNMFQTLEMKACLVDPEILNYPISDFDRLTQISRNMFPECETVLKDFPCLAFHPNMKYMTTVVKQTRTENNNNIIYTDHSNVRICKSYADKVYDKCRYAKSISDSSLKVQYKDSWTVEPKMGLDDFYKKLQIYWFNQSDPEEMDRPGINCWDPTNITNITNITKKN</sequence>
<dbReference type="AlphaFoldDB" id="A2EXJ8"/>
<evidence type="ECO:0000313" key="1">
    <source>
        <dbReference type="EMBL" id="EAY02615.1"/>
    </source>
</evidence>